<dbReference type="Proteomes" id="UP001229421">
    <property type="component" value="Unassembled WGS sequence"/>
</dbReference>
<keyword evidence="2" id="KW-1185">Reference proteome</keyword>
<protein>
    <submittedName>
        <fullName evidence="1">Uncharacterized protein</fullName>
    </submittedName>
</protein>
<dbReference type="EMBL" id="JAUHHV010000009">
    <property type="protein sequence ID" value="KAK1412915.1"/>
    <property type="molecule type" value="Genomic_DNA"/>
</dbReference>
<comment type="caution">
    <text evidence="1">The sequence shown here is derived from an EMBL/GenBank/DDBJ whole genome shotgun (WGS) entry which is preliminary data.</text>
</comment>
<sequence length="83" mass="9785">MRCVQRKNNAMLQAPQIAFTLLIVFRLFEFDSERVVVHWFSVWKRNLAGGRKSHEVLKSESSATFRGRWKRVTQKGNQSKKSF</sequence>
<evidence type="ECO:0000313" key="1">
    <source>
        <dbReference type="EMBL" id="KAK1412915.1"/>
    </source>
</evidence>
<dbReference type="AlphaFoldDB" id="A0AAD8K4G0"/>
<evidence type="ECO:0000313" key="2">
    <source>
        <dbReference type="Proteomes" id="UP001229421"/>
    </source>
</evidence>
<organism evidence="1 2">
    <name type="scientific">Tagetes erecta</name>
    <name type="common">African marigold</name>
    <dbReference type="NCBI Taxonomy" id="13708"/>
    <lineage>
        <taxon>Eukaryota</taxon>
        <taxon>Viridiplantae</taxon>
        <taxon>Streptophyta</taxon>
        <taxon>Embryophyta</taxon>
        <taxon>Tracheophyta</taxon>
        <taxon>Spermatophyta</taxon>
        <taxon>Magnoliopsida</taxon>
        <taxon>eudicotyledons</taxon>
        <taxon>Gunneridae</taxon>
        <taxon>Pentapetalae</taxon>
        <taxon>asterids</taxon>
        <taxon>campanulids</taxon>
        <taxon>Asterales</taxon>
        <taxon>Asteraceae</taxon>
        <taxon>Asteroideae</taxon>
        <taxon>Heliantheae alliance</taxon>
        <taxon>Tageteae</taxon>
        <taxon>Tagetes</taxon>
    </lineage>
</organism>
<proteinExistence type="predicted"/>
<name>A0AAD8K4G0_TARER</name>
<accession>A0AAD8K4G0</accession>
<gene>
    <name evidence="1" type="ORF">QVD17_34519</name>
</gene>
<reference evidence="1" key="1">
    <citation type="journal article" date="2023" name="bioRxiv">
        <title>Improved chromosome-level genome assembly for marigold (Tagetes erecta).</title>
        <authorList>
            <person name="Jiang F."/>
            <person name="Yuan L."/>
            <person name="Wang S."/>
            <person name="Wang H."/>
            <person name="Xu D."/>
            <person name="Wang A."/>
            <person name="Fan W."/>
        </authorList>
    </citation>
    <scope>NUCLEOTIDE SEQUENCE</scope>
    <source>
        <strain evidence="1">WSJ</strain>
        <tissue evidence="1">Leaf</tissue>
    </source>
</reference>